<evidence type="ECO:0000313" key="2">
    <source>
        <dbReference type="EMBL" id="KAK7888638.1"/>
    </source>
</evidence>
<evidence type="ECO:0000313" key="3">
    <source>
        <dbReference type="Proteomes" id="UP001460270"/>
    </source>
</evidence>
<feature type="region of interest" description="Disordered" evidence="1">
    <location>
        <begin position="80"/>
        <end position="109"/>
    </location>
</feature>
<keyword evidence="3" id="KW-1185">Reference proteome</keyword>
<name>A0AAW0MZZ2_9GOBI</name>
<dbReference type="Proteomes" id="UP001460270">
    <property type="component" value="Unassembled WGS sequence"/>
</dbReference>
<organism evidence="2 3">
    <name type="scientific">Mugilogobius chulae</name>
    <name type="common">yellowstripe goby</name>
    <dbReference type="NCBI Taxonomy" id="88201"/>
    <lineage>
        <taxon>Eukaryota</taxon>
        <taxon>Metazoa</taxon>
        <taxon>Chordata</taxon>
        <taxon>Craniata</taxon>
        <taxon>Vertebrata</taxon>
        <taxon>Euteleostomi</taxon>
        <taxon>Actinopterygii</taxon>
        <taxon>Neopterygii</taxon>
        <taxon>Teleostei</taxon>
        <taxon>Neoteleostei</taxon>
        <taxon>Acanthomorphata</taxon>
        <taxon>Gobiaria</taxon>
        <taxon>Gobiiformes</taxon>
        <taxon>Gobioidei</taxon>
        <taxon>Gobiidae</taxon>
        <taxon>Gobionellinae</taxon>
        <taxon>Mugilogobius</taxon>
    </lineage>
</organism>
<dbReference type="AlphaFoldDB" id="A0AAW0MZZ2"/>
<protein>
    <submittedName>
        <fullName evidence="2">Uncharacterized protein</fullName>
    </submittedName>
</protein>
<sequence length="109" mass="11803">MRQEDKVCPSCSSEPSTAGLGPSSSLMDTAHLGWSQLEIISETLLSSTDKKFSSYYQDEGAFQLSCTWSSLLQRPPSDGGLVSPVDLTGPLAGTPRNSTWEQQLIRHNA</sequence>
<comment type="caution">
    <text evidence="2">The sequence shown here is derived from an EMBL/GenBank/DDBJ whole genome shotgun (WGS) entry which is preliminary data.</text>
</comment>
<gene>
    <name evidence="2" type="ORF">WMY93_024198</name>
</gene>
<evidence type="ECO:0000256" key="1">
    <source>
        <dbReference type="SAM" id="MobiDB-lite"/>
    </source>
</evidence>
<feature type="compositionally biased region" description="Polar residues" evidence="1">
    <location>
        <begin position="10"/>
        <end position="25"/>
    </location>
</feature>
<reference evidence="3" key="1">
    <citation type="submission" date="2024-04" db="EMBL/GenBank/DDBJ databases">
        <title>Salinicola lusitanus LLJ914,a marine bacterium isolated from the Okinawa Trough.</title>
        <authorList>
            <person name="Li J."/>
        </authorList>
    </citation>
    <scope>NUCLEOTIDE SEQUENCE [LARGE SCALE GENOMIC DNA]</scope>
</reference>
<feature type="region of interest" description="Disordered" evidence="1">
    <location>
        <begin position="1"/>
        <end position="25"/>
    </location>
</feature>
<proteinExistence type="predicted"/>
<accession>A0AAW0MZZ2</accession>
<dbReference type="EMBL" id="JBBPFD010000018">
    <property type="protein sequence ID" value="KAK7888638.1"/>
    <property type="molecule type" value="Genomic_DNA"/>
</dbReference>